<dbReference type="EMBL" id="KV425553">
    <property type="protein sequence ID" value="KZT29851.1"/>
    <property type="molecule type" value="Genomic_DNA"/>
</dbReference>
<feature type="domain" description="DUF6570" evidence="1">
    <location>
        <begin position="29"/>
        <end position="166"/>
    </location>
</feature>
<dbReference type="InterPro" id="IPR046700">
    <property type="entry name" value="DUF6570"/>
</dbReference>
<gene>
    <name evidence="2" type="ORF">NEOLEDRAFT_1209567</name>
</gene>
<evidence type="ECO:0000313" key="2">
    <source>
        <dbReference type="EMBL" id="KZT29851.1"/>
    </source>
</evidence>
<dbReference type="Proteomes" id="UP000076761">
    <property type="component" value="Unassembled WGS sequence"/>
</dbReference>
<dbReference type="AlphaFoldDB" id="A0A165VLI9"/>
<name>A0A165VLI9_9AGAM</name>
<accession>A0A165VLI9</accession>
<evidence type="ECO:0000259" key="1">
    <source>
        <dbReference type="Pfam" id="PF20209"/>
    </source>
</evidence>
<dbReference type="Pfam" id="PF20209">
    <property type="entry name" value="DUF6570"/>
    <property type="match status" value="1"/>
</dbReference>
<dbReference type="InParanoid" id="A0A165VLI9"/>
<dbReference type="OrthoDB" id="3257061at2759"/>
<organism evidence="2 3">
    <name type="scientific">Neolentinus lepideus HHB14362 ss-1</name>
    <dbReference type="NCBI Taxonomy" id="1314782"/>
    <lineage>
        <taxon>Eukaryota</taxon>
        <taxon>Fungi</taxon>
        <taxon>Dikarya</taxon>
        <taxon>Basidiomycota</taxon>
        <taxon>Agaricomycotina</taxon>
        <taxon>Agaricomycetes</taxon>
        <taxon>Gloeophyllales</taxon>
        <taxon>Gloeophyllaceae</taxon>
        <taxon>Neolentinus</taxon>
    </lineage>
</organism>
<dbReference type="STRING" id="1314782.A0A165VLI9"/>
<sequence>MLDRNGVSVNEENCHCINICAECRSALTRKCMPKFALSNKLYRGSLPDQFQDLTWVEEMMCSIYRNTAHIVRLFGSSDLQQPKVLHGNTCAHEMNVISTASVLPRTPADINGMLSVVFIGREKFDPKKLVDLFRVRKVKVWTFLLWLKDHNQLYMQSNIMLDETIMALYPDDDILPGLADLFQYLLRENGCVGP</sequence>
<protein>
    <recommendedName>
        <fullName evidence="1">DUF6570 domain-containing protein</fullName>
    </recommendedName>
</protein>
<keyword evidence="3" id="KW-1185">Reference proteome</keyword>
<proteinExistence type="predicted"/>
<evidence type="ECO:0000313" key="3">
    <source>
        <dbReference type="Proteomes" id="UP000076761"/>
    </source>
</evidence>
<reference evidence="2 3" key="1">
    <citation type="journal article" date="2016" name="Mol. Biol. Evol.">
        <title>Comparative Genomics of Early-Diverging Mushroom-Forming Fungi Provides Insights into the Origins of Lignocellulose Decay Capabilities.</title>
        <authorList>
            <person name="Nagy L.G."/>
            <person name="Riley R."/>
            <person name="Tritt A."/>
            <person name="Adam C."/>
            <person name="Daum C."/>
            <person name="Floudas D."/>
            <person name="Sun H."/>
            <person name="Yadav J.S."/>
            <person name="Pangilinan J."/>
            <person name="Larsson K.H."/>
            <person name="Matsuura K."/>
            <person name="Barry K."/>
            <person name="Labutti K."/>
            <person name="Kuo R."/>
            <person name="Ohm R.A."/>
            <person name="Bhattacharya S.S."/>
            <person name="Shirouzu T."/>
            <person name="Yoshinaga Y."/>
            <person name="Martin F.M."/>
            <person name="Grigoriev I.V."/>
            <person name="Hibbett D.S."/>
        </authorList>
    </citation>
    <scope>NUCLEOTIDE SEQUENCE [LARGE SCALE GENOMIC DNA]</scope>
    <source>
        <strain evidence="2 3">HHB14362 ss-1</strain>
    </source>
</reference>